<name>A0A814CY18_ADIRI</name>
<dbReference type="EMBL" id="CAJNOJ010000045">
    <property type="protein sequence ID" value="CAF0947497.1"/>
    <property type="molecule type" value="Genomic_DNA"/>
</dbReference>
<dbReference type="OrthoDB" id="270189at2759"/>
<dbReference type="GO" id="GO:0000175">
    <property type="term" value="F:3'-5'-RNA exonuclease activity"/>
    <property type="evidence" value="ECO:0007669"/>
    <property type="project" value="InterPro"/>
</dbReference>
<evidence type="ECO:0000313" key="6">
    <source>
        <dbReference type="EMBL" id="CAF0947497.1"/>
    </source>
</evidence>
<dbReference type="AlphaFoldDB" id="A0A814CY18"/>
<sequence>MAMTNDCDPNLLVWIDLEMSGLDLNVHTIVEIAIAVTDFHLKTFLEGPDIVIHHEQDVLDRMNDWSREQHTKSGLIDLIRQSRVSLYDAETIVLDFLKQHCPFGCGILAGNSVFVDRWFIEKYMTRLNAILHPSIVDCSTLKELTLRWQPIRYTKRPHKQMMHRARDDIKESINELNHYRQHNFYLGWHSIRYPPYVSAPVLSNPRTHLVWLKTDTDQMNHVYVIITDGNLNILNDLYLDMNSKCNQYSSLVGFLHRNILVNRSSPICGQRVHIDRARLERVAPEFLACCHYRSIDVDVLNVLCRRWAKQVYENRPIIQTDSNDLSHVLFSHVHICSMALHKLSKPKTFHVDYCGCTAAALLLSDQTIRDAIDIIHQAKSKRDFVKTSVTISKDGVKIIYNNEPKFSTIVPATMIAGSTVGKPTLHNNVGVVYISPLTGQHYPAFVHVYRCDSSRVAQKFLSRLRAYLSSENHRFRICQLEQQLLDRNLLDIERFNAAKAQKTSSSTVSSPTTTVSTNESRKEARVDPIKTLTEEFQKKIDSHEPILFPPKDYDTLHTKHGDVQRAQAWKSTEPTIVGYSALDPDDNRMRHQISTNSMSVTDERKNSDSFERNKLTTSQTDPILDPVETVSLAFDFLKDETSSIFTDTDGNIEHIDTQQHNKLPVYRFRPPQIAPVPKKILTRNNDYDLAKDVSQIKSPSRNDPTAHNHHQHHYIQNGHRTPSETRLYHDERHRMHFNPHFENRLINGSGVPISTNPLWLAPSPTLASSQPNLLLHHKSIDTTPLHRQSSPQRDNAIPSMPLKNPMYASNPDNRSDLLSFNQRKSTPAPKELNRKHKTQSHYFDTNEFILCASNGQPLRNRQHPNRYVSKEYRPHSMNVNGTLLDVYY</sequence>
<evidence type="ECO:0000256" key="2">
    <source>
        <dbReference type="ARBA" id="ARBA00022801"/>
    </source>
</evidence>
<dbReference type="InterPro" id="IPR011993">
    <property type="entry name" value="PH-like_dom_sf"/>
</dbReference>
<gene>
    <name evidence="6" type="ORF">EDS130_LOCUS12156</name>
</gene>
<keyword evidence="1" id="KW-0540">Nuclease</keyword>
<protein>
    <recommendedName>
        <fullName evidence="5">Exonuclease domain-containing protein</fullName>
    </recommendedName>
</protein>
<evidence type="ECO:0000256" key="4">
    <source>
        <dbReference type="SAM" id="MobiDB-lite"/>
    </source>
</evidence>
<feature type="region of interest" description="Disordered" evidence="4">
    <location>
        <begin position="783"/>
        <end position="839"/>
    </location>
</feature>
<feature type="region of interest" description="Disordered" evidence="4">
    <location>
        <begin position="696"/>
        <end position="722"/>
    </location>
</feature>
<dbReference type="SMART" id="SM00479">
    <property type="entry name" value="EXOIII"/>
    <property type="match status" value="1"/>
</dbReference>
<feature type="compositionally biased region" description="Low complexity" evidence="4">
    <location>
        <begin position="503"/>
        <end position="517"/>
    </location>
</feature>
<dbReference type="SUPFAM" id="SSF53098">
    <property type="entry name" value="Ribonuclease H-like"/>
    <property type="match status" value="1"/>
</dbReference>
<dbReference type="InterPro" id="IPR022894">
    <property type="entry name" value="Oligoribonuclease"/>
</dbReference>
<dbReference type="PANTHER" id="PTHR41148:SF1">
    <property type="entry name" value="LP09875P"/>
    <property type="match status" value="1"/>
</dbReference>
<dbReference type="InterPro" id="IPR036397">
    <property type="entry name" value="RNaseH_sf"/>
</dbReference>
<proteinExistence type="predicted"/>
<dbReference type="GO" id="GO:0003676">
    <property type="term" value="F:nucleic acid binding"/>
    <property type="evidence" value="ECO:0007669"/>
    <property type="project" value="InterPro"/>
</dbReference>
<organism evidence="6 7">
    <name type="scientific">Adineta ricciae</name>
    <name type="common">Rotifer</name>
    <dbReference type="NCBI Taxonomy" id="249248"/>
    <lineage>
        <taxon>Eukaryota</taxon>
        <taxon>Metazoa</taxon>
        <taxon>Spiralia</taxon>
        <taxon>Gnathifera</taxon>
        <taxon>Rotifera</taxon>
        <taxon>Eurotatoria</taxon>
        <taxon>Bdelloidea</taxon>
        <taxon>Adinetida</taxon>
        <taxon>Adinetidae</taxon>
        <taxon>Adineta</taxon>
    </lineage>
</organism>
<dbReference type="SUPFAM" id="SSF50729">
    <property type="entry name" value="PH domain-like"/>
    <property type="match status" value="1"/>
</dbReference>
<evidence type="ECO:0000313" key="7">
    <source>
        <dbReference type="Proteomes" id="UP000663852"/>
    </source>
</evidence>
<accession>A0A814CY18</accession>
<keyword evidence="3" id="KW-0269">Exonuclease</keyword>
<dbReference type="InterPro" id="IPR012337">
    <property type="entry name" value="RNaseH-like_sf"/>
</dbReference>
<dbReference type="PANTHER" id="PTHR41148">
    <property type="entry name" value="LP09875P"/>
    <property type="match status" value="1"/>
</dbReference>
<dbReference type="NCBIfam" id="NF003765">
    <property type="entry name" value="PRK05359.1"/>
    <property type="match status" value="1"/>
</dbReference>
<dbReference type="Gene3D" id="3.30.420.10">
    <property type="entry name" value="Ribonuclease H-like superfamily/Ribonuclease H"/>
    <property type="match status" value="2"/>
</dbReference>
<feature type="region of interest" description="Disordered" evidence="4">
    <location>
        <begin position="500"/>
        <end position="526"/>
    </location>
</feature>
<comment type="caution">
    <text evidence="6">The sequence shown here is derived from an EMBL/GenBank/DDBJ whole genome shotgun (WGS) entry which is preliminary data.</text>
</comment>
<dbReference type="CDD" id="cd00934">
    <property type="entry name" value="PTB"/>
    <property type="match status" value="1"/>
</dbReference>
<dbReference type="Pfam" id="PF00929">
    <property type="entry name" value="RNase_T"/>
    <property type="match status" value="1"/>
</dbReference>
<evidence type="ECO:0000256" key="3">
    <source>
        <dbReference type="ARBA" id="ARBA00022839"/>
    </source>
</evidence>
<feature type="domain" description="Exonuclease" evidence="5">
    <location>
        <begin position="11"/>
        <end position="185"/>
    </location>
</feature>
<keyword evidence="2" id="KW-0378">Hydrolase</keyword>
<feature type="compositionally biased region" description="Polar residues" evidence="4">
    <location>
        <begin position="783"/>
        <end position="793"/>
    </location>
</feature>
<dbReference type="Gene3D" id="2.30.29.30">
    <property type="entry name" value="Pleckstrin-homology domain (PH domain)/Phosphotyrosine-binding domain (PTB)"/>
    <property type="match status" value="1"/>
</dbReference>
<feature type="compositionally biased region" description="Polar residues" evidence="4">
    <location>
        <begin position="696"/>
        <end position="705"/>
    </location>
</feature>
<dbReference type="InterPro" id="IPR013520">
    <property type="entry name" value="Ribonucl_H"/>
</dbReference>
<dbReference type="Proteomes" id="UP000663852">
    <property type="component" value="Unassembled WGS sequence"/>
</dbReference>
<evidence type="ECO:0000256" key="1">
    <source>
        <dbReference type="ARBA" id="ARBA00022722"/>
    </source>
</evidence>
<feature type="compositionally biased region" description="Polar residues" evidence="4">
    <location>
        <begin position="810"/>
        <end position="825"/>
    </location>
</feature>
<evidence type="ECO:0000259" key="5">
    <source>
        <dbReference type="SMART" id="SM00479"/>
    </source>
</evidence>
<reference evidence="6" key="1">
    <citation type="submission" date="2021-02" db="EMBL/GenBank/DDBJ databases">
        <authorList>
            <person name="Nowell W R."/>
        </authorList>
    </citation>
    <scope>NUCLEOTIDE SEQUENCE</scope>
</reference>
<dbReference type="CDD" id="cd06135">
    <property type="entry name" value="Orn"/>
    <property type="match status" value="1"/>
</dbReference>